<proteinExistence type="predicted"/>
<dbReference type="RefSeq" id="WP_316662830.1">
    <property type="nucleotide sequence ID" value="NZ_JAWHTF010000006.1"/>
</dbReference>
<gene>
    <name evidence="6" type="ORF">RXV94_11225</name>
</gene>
<evidence type="ECO:0000313" key="6">
    <source>
        <dbReference type="EMBL" id="MDU8886733.1"/>
    </source>
</evidence>
<evidence type="ECO:0000256" key="3">
    <source>
        <dbReference type="SAM" id="SignalP"/>
    </source>
</evidence>
<comment type="caution">
    <text evidence="6">The sequence shown here is derived from an EMBL/GenBank/DDBJ whole genome shotgun (WGS) entry which is preliminary data.</text>
</comment>
<protein>
    <submittedName>
        <fullName evidence="6">T9SS type A sorting domain-containing protein</fullName>
    </submittedName>
</protein>
<evidence type="ECO:0000256" key="1">
    <source>
        <dbReference type="ARBA" id="ARBA00022729"/>
    </source>
</evidence>
<evidence type="ECO:0000259" key="4">
    <source>
        <dbReference type="Pfam" id="PF15902"/>
    </source>
</evidence>
<dbReference type="Gene3D" id="2.130.10.10">
    <property type="entry name" value="YVTN repeat-like/Quinoprotein amine dehydrogenase"/>
    <property type="match status" value="4"/>
</dbReference>
<dbReference type="SUPFAM" id="SSF110296">
    <property type="entry name" value="Oligoxyloglucan reducing end-specific cellobiohydrolase"/>
    <property type="match status" value="3"/>
</dbReference>
<dbReference type="Pfam" id="PF18962">
    <property type="entry name" value="Por_Secre_tail"/>
    <property type="match status" value="1"/>
</dbReference>
<reference evidence="6 7" key="1">
    <citation type="submission" date="2023-10" db="EMBL/GenBank/DDBJ databases">
        <title>Marimonas sp. nov. isolated from tidal mud flat.</title>
        <authorList>
            <person name="Jaincy N.J."/>
            <person name="Srinivasan S."/>
            <person name="Lee S.-S."/>
        </authorList>
    </citation>
    <scope>NUCLEOTIDE SEQUENCE [LARGE SCALE GENOMIC DNA]</scope>
    <source>
        <strain evidence="6 7">MJ-SS3</strain>
    </source>
</reference>
<name>A0ABU3U8I6_9FLAO</name>
<evidence type="ECO:0000259" key="5">
    <source>
        <dbReference type="Pfam" id="PF18962"/>
    </source>
</evidence>
<dbReference type="NCBIfam" id="TIGR04183">
    <property type="entry name" value="Por_Secre_tail"/>
    <property type="match status" value="1"/>
</dbReference>
<dbReference type="InterPro" id="IPR015943">
    <property type="entry name" value="WD40/YVTN_repeat-like_dom_sf"/>
</dbReference>
<dbReference type="InterPro" id="IPR052025">
    <property type="entry name" value="Xyloglucanase_GH74"/>
</dbReference>
<keyword evidence="1 3" id="KW-0732">Signal</keyword>
<evidence type="ECO:0000256" key="2">
    <source>
        <dbReference type="ARBA" id="ARBA00022737"/>
    </source>
</evidence>
<feature type="signal peptide" evidence="3">
    <location>
        <begin position="1"/>
        <end position="18"/>
    </location>
</feature>
<feature type="domain" description="Secretion system C-terminal sorting" evidence="5">
    <location>
        <begin position="1063"/>
        <end position="1135"/>
    </location>
</feature>
<feature type="domain" description="Sortilin N-terminal" evidence="4">
    <location>
        <begin position="255"/>
        <end position="403"/>
    </location>
</feature>
<keyword evidence="7" id="KW-1185">Reference proteome</keyword>
<dbReference type="PANTHER" id="PTHR43739:SF5">
    <property type="entry name" value="EXO-ALPHA-SIALIDASE"/>
    <property type="match status" value="1"/>
</dbReference>
<dbReference type="Pfam" id="PF15902">
    <property type="entry name" value="Sortilin-Vps10"/>
    <property type="match status" value="1"/>
</dbReference>
<sequence length="1137" mass="124730">MKRILLFSFLLFFCSVQAQFNQDAPWIENLNVEQRRSVNPVTFQEIVDSFNAYWANKDPNIKGSGYKPFKRWEVFWENFVKKDGTLPTQAELWNTWLKYKAQEENKSSFVDLSNWQPVGPFDHVNTGSWSSGQGRVNAIIVDPILPTTYYSGAPAGGIWKSTDSGVTWSPLSDQLPQIGVSGIAIDYNDSNIIYIATGDDDANDSYSVGVMKSIDGGAIWNTTGLNTSNSPTSMNDIYMNPNDSDMLWVATNGGVYKTIDGGTNWVEKLNGNIKDIKLKPGDPSTIYAVTTNTFYISSDFGETFSDISSGLPASSNRMVIDITPDNPDVVYVLSSLSNNFQGVYKSTNSGLTFTETSAGVTSDIFDGSTQAYYDMALAVSDTDEDEIYTGVLNIWKSSDGGANFTKLNNWSSPSSPSYTHADIHLLRFYNGELFAGTDGGFYKSSNGGSNFTDLTEGMQIGQFYRITVSNESSQKMVGGLQDNGGFALNEGQWQVYYGADGMDTAIDRFNSDLFYGFTQFGGSLNISTSSGGSLNNQIGAPTDETGTNDSGGNWITPLVMSKNGEMYAGYSKLYKFCGGSWQAISSSFGSDIDVLEIDDLNSDNIYVGLNNVLWKSTDGGFNFSNLETFSSDITSIEVNNNDSNIVYITTSGSGGKVFKKIGAATSTDITGSLPNVTKNVIKHQNLHSLNPLFLGTSLGVYRYDDTLGDWELFENNLPTVTVRDLELNLNDNNITAATYGRGIWQSSIPVETLTNELSLENIENLNFSLGCGDFSGIQARVKNLGTNTVNSIDVQYVLDGVSNSFTWAESSLATNESVLIDIPTLSPIGSNIHELKIITTIAGDTYSVNNELMKKFYSNSLGLLNTPNDFETQNDELIVSDGGICGYWERGVPSGTLLDTASSGSNVYGTNLSGNHANYIKSHLVSKCYDLSILTNPVIKFNMAFDLELNFDIVYVEYSTDSGANWNVLGTASDPNWYNSDRTYGSSGGQDCQNCPGAQWTGTDATMKEYSYDLTALGNETNIIFRFVFHSDPLESQEGVIVDDFVIEGTLSAEPFDANYFSIYPNPSKDVFNIRMAAINEFDYDLYDITGKLIDQEQNIIPANREYQLDLTNLSSGIYLLKIISEGFQTTKKLILR</sequence>
<dbReference type="InterPro" id="IPR031778">
    <property type="entry name" value="Sortilin_N"/>
</dbReference>
<organism evidence="6 7">
    <name type="scientific">Gilvirhabdus luticola</name>
    <dbReference type="NCBI Taxonomy" id="3079858"/>
    <lineage>
        <taxon>Bacteria</taxon>
        <taxon>Pseudomonadati</taxon>
        <taxon>Bacteroidota</taxon>
        <taxon>Flavobacteriia</taxon>
        <taxon>Flavobacteriales</taxon>
        <taxon>Flavobacteriaceae</taxon>
        <taxon>Gilvirhabdus</taxon>
    </lineage>
</organism>
<keyword evidence="2" id="KW-0677">Repeat</keyword>
<dbReference type="PANTHER" id="PTHR43739">
    <property type="entry name" value="XYLOGLUCANASE (EUROFUNG)"/>
    <property type="match status" value="1"/>
</dbReference>
<dbReference type="Proteomes" id="UP001268651">
    <property type="component" value="Unassembled WGS sequence"/>
</dbReference>
<dbReference type="EMBL" id="JAWHTF010000006">
    <property type="protein sequence ID" value="MDU8886733.1"/>
    <property type="molecule type" value="Genomic_DNA"/>
</dbReference>
<dbReference type="InterPro" id="IPR026444">
    <property type="entry name" value="Secre_tail"/>
</dbReference>
<evidence type="ECO:0000313" key="7">
    <source>
        <dbReference type="Proteomes" id="UP001268651"/>
    </source>
</evidence>
<accession>A0ABU3U8I6</accession>
<feature type="chain" id="PRO_5045843626" evidence="3">
    <location>
        <begin position="19"/>
        <end position="1137"/>
    </location>
</feature>
<dbReference type="Gene3D" id="2.60.120.260">
    <property type="entry name" value="Galactose-binding domain-like"/>
    <property type="match status" value="1"/>
</dbReference>